<gene>
    <name evidence="2" type="ORF">GALL_161900</name>
</gene>
<protein>
    <recommendedName>
        <fullName evidence="3">Prepilin-type N-terminal cleavage/methylation domain-containing protein</fullName>
    </recommendedName>
</protein>
<keyword evidence="1" id="KW-1133">Transmembrane helix</keyword>
<feature type="transmembrane region" description="Helical" evidence="1">
    <location>
        <begin position="7"/>
        <end position="28"/>
    </location>
</feature>
<sequence length="223" mass="22747">MSHRQPGFTLVEIAIVLVIVGLLLGGVLKGQELINSARIRNLANDFGGTAAAVYAYQDRYASLPGDDSGASLRWGADVPSGDRGGSVAGEFCADPGGSGESVNFWRHLRLAGLVAGDPASNAQPQNALGGVIGVQTGTGPAAAIEIGGLVLCSSNLSAKIAEALDIQVDDGRPGTGSLRAYSQHKSAVARGCPVNITRSAALANTDGYHAADESELYTVCKSI</sequence>
<name>A0A1J5SCA9_9ZZZZ</name>
<dbReference type="EMBL" id="MLJW01000081">
    <property type="protein sequence ID" value="OIR01688.1"/>
    <property type="molecule type" value="Genomic_DNA"/>
</dbReference>
<evidence type="ECO:0008006" key="3">
    <source>
        <dbReference type="Google" id="ProtNLM"/>
    </source>
</evidence>
<dbReference type="InterPro" id="IPR012902">
    <property type="entry name" value="N_methyl_site"/>
</dbReference>
<comment type="caution">
    <text evidence="2">The sequence shown here is derived from an EMBL/GenBank/DDBJ whole genome shotgun (WGS) entry which is preliminary data.</text>
</comment>
<dbReference type="Pfam" id="PF07963">
    <property type="entry name" value="N_methyl"/>
    <property type="match status" value="1"/>
</dbReference>
<dbReference type="AlphaFoldDB" id="A0A1J5SCA9"/>
<dbReference type="NCBIfam" id="TIGR02532">
    <property type="entry name" value="IV_pilin_GFxxxE"/>
    <property type="match status" value="1"/>
</dbReference>
<reference evidence="2" key="1">
    <citation type="submission" date="2016-10" db="EMBL/GenBank/DDBJ databases">
        <title>Sequence of Gallionella enrichment culture.</title>
        <authorList>
            <person name="Poehlein A."/>
            <person name="Muehling M."/>
            <person name="Daniel R."/>
        </authorList>
    </citation>
    <scope>NUCLEOTIDE SEQUENCE</scope>
</reference>
<organism evidence="2">
    <name type="scientific">mine drainage metagenome</name>
    <dbReference type="NCBI Taxonomy" id="410659"/>
    <lineage>
        <taxon>unclassified sequences</taxon>
        <taxon>metagenomes</taxon>
        <taxon>ecological metagenomes</taxon>
    </lineage>
</organism>
<keyword evidence="1" id="KW-0472">Membrane</keyword>
<evidence type="ECO:0000256" key="1">
    <source>
        <dbReference type="SAM" id="Phobius"/>
    </source>
</evidence>
<dbReference type="InterPro" id="IPR045584">
    <property type="entry name" value="Pilin-like"/>
</dbReference>
<keyword evidence="1" id="KW-0812">Transmembrane</keyword>
<dbReference type="SUPFAM" id="SSF54523">
    <property type="entry name" value="Pili subunits"/>
    <property type="match status" value="1"/>
</dbReference>
<evidence type="ECO:0000313" key="2">
    <source>
        <dbReference type="EMBL" id="OIR01688.1"/>
    </source>
</evidence>
<accession>A0A1J5SCA9</accession>
<proteinExistence type="predicted"/>